<evidence type="ECO:0000313" key="6">
    <source>
        <dbReference type="Proteomes" id="UP000503640"/>
    </source>
</evidence>
<dbReference type="InterPro" id="IPR046342">
    <property type="entry name" value="CBS_dom_sf"/>
</dbReference>
<dbReference type="Proteomes" id="UP000503640">
    <property type="component" value="Unassembled WGS sequence"/>
</dbReference>
<dbReference type="CDD" id="cd04587">
    <property type="entry name" value="CBS_pair_CAP-ED_NT_Pol-beta-like_DUF294_assoc"/>
    <property type="match status" value="1"/>
</dbReference>
<dbReference type="InterPro" id="IPR043519">
    <property type="entry name" value="NT_sf"/>
</dbReference>
<dbReference type="Pfam" id="PF03445">
    <property type="entry name" value="DUF294"/>
    <property type="match status" value="1"/>
</dbReference>
<organism evidence="5 6">
    <name type="scientific">Anaeromyxobacter diazotrophicus</name>
    <dbReference type="NCBI Taxonomy" id="2590199"/>
    <lineage>
        <taxon>Bacteria</taxon>
        <taxon>Pseudomonadati</taxon>
        <taxon>Myxococcota</taxon>
        <taxon>Myxococcia</taxon>
        <taxon>Myxococcales</taxon>
        <taxon>Cystobacterineae</taxon>
        <taxon>Anaeromyxobacteraceae</taxon>
        <taxon>Anaeromyxobacter</taxon>
    </lineage>
</organism>
<dbReference type="SUPFAM" id="SSF81301">
    <property type="entry name" value="Nucleotidyltransferase"/>
    <property type="match status" value="1"/>
</dbReference>
<evidence type="ECO:0000259" key="4">
    <source>
        <dbReference type="PROSITE" id="PS51371"/>
    </source>
</evidence>
<reference evidence="6" key="1">
    <citation type="journal article" date="2020" name="Appl. Environ. Microbiol.">
        <title>Diazotrophic Anaeromyxobacter Isolates from Soils.</title>
        <authorList>
            <person name="Masuda Y."/>
            <person name="Yamanaka H."/>
            <person name="Xu Z.X."/>
            <person name="Shiratori Y."/>
            <person name="Aono T."/>
            <person name="Amachi S."/>
            <person name="Senoo K."/>
            <person name="Itoh H."/>
        </authorList>
    </citation>
    <scope>NUCLEOTIDE SEQUENCE [LARGE SCALE GENOMIC DNA]</scope>
    <source>
        <strain evidence="6">R267</strain>
    </source>
</reference>
<protein>
    <submittedName>
        <fullName evidence="5">Cyclic nucleotide-binding protein</fullName>
    </submittedName>
</protein>
<dbReference type="InterPro" id="IPR005105">
    <property type="entry name" value="GlnD_Uridyltrans_N"/>
</dbReference>
<dbReference type="PANTHER" id="PTHR43080">
    <property type="entry name" value="CBS DOMAIN-CONTAINING PROTEIN CBSX3, MITOCHONDRIAL"/>
    <property type="match status" value="1"/>
</dbReference>
<dbReference type="SMART" id="SM00116">
    <property type="entry name" value="CBS"/>
    <property type="match status" value="2"/>
</dbReference>
<dbReference type="InterPro" id="IPR018490">
    <property type="entry name" value="cNMP-bd_dom_sf"/>
</dbReference>
<dbReference type="SUPFAM" id="SSF51206">
    <property type="entry name" value="cAMP-binding domain-like"/>
    <property type="match status" value="1"/>
</dbReference>
<comment type="caution">
    <text evidence="5">The sequence shown here is derived from an EMBL/GenBank/DDBJ whole genome shotgun (WGS) entry which is preliminary data.</text>
</comment>
<keyword evidence="6" id="KW-1185">Reference proteome</keyword>
<evidence type="ECO:0000259" key="3">
    <source>
        <dbReference type="PROSITE" id="PS50042"/>
    </source>
</evidence>
<dbReference type="EMBL" id="BJTG01000010">
    <property type="protein sequence ID" value="GEJ59071.1"/>
    <property type="molecule type" value="Genomic_DNA"/>
</dbReference>
<dbReference type="AlphaFoldDB" id="A0A7I9VRT1"/>
<accession>A0A7I9VRT1</accession>
<dbReference type="RefSeq" id="WP_176068219.1">
    <property type="nucleotide sequence ID" value="NZ_BJTG01000010.1"/>
</dbReference>
<dbReference type="InterPro" id="IPR000644">
    <property type="entry name" value="CBS_dom"/>
</dbReference>
<dbReference type="PANTHER" id="PTHR43080:SF2">
    <property type="entry name" value="CBS DOMAIN-CONTAINING PROTEIN"/>
    <property type="match status" value="1"/>
</dbReference>
<dbReference type="InterPro" id="IPR018821">
    <property type="entry name" value="DUF294_put_nucleoTrafse_sb-bd"/>
</dbReference>
<feature type="domain" description="Cyclic nucleotide-binding" evidence="3">
    <location>
        <begin position="53"/>
        <end position="88"/>
    </location>
</feature>
<dbReference type="CDD" id="cd05401">
    <property type="entry name" value="NT_GlnE_GlnD_like"/>
    <property type="match status" value="1"/>
</dbReference>
<dbReference type="CDD" id="cd00038">
    <property type="entry name" value="CAP_ED"/>
    <property type="match status" value="1"/>
</dbReference>
<feature type="domain" description="CBS" evidence="4">
    <location>
        <begin position="212"/>
        <end position="272"/>
    </location>
</feature>
<keyword evidence="1 2" id="KW-0129">CBS domain</keyword>
<dbReference type="GO" id="GO:0008773">
    <property type="term" value="F:[protein-PII] uridylyltransferase activity"/>
    <property type="evidence" value="ECO:0007669"/>
    <property type="project" value="InterPro"/>
</dbReference>
<proteinExistence type="predicted"/>
<dbReference type="SUPFAM" id="SSF81593">
    <property type="entry name" value="Nucleotidyltransferase substrate binding subunit/domain"/>
    <property type="match status" value="1"/>
</dbReference>
<evidence type="ECO:0000256" key="2">
    <source>
        <dbReference type="PROSITE-ProRule" id="PRU00703"/>
    </source>
</evidence>
<dbReference type="Pfam" id="PF00027">
    <property type="entry name" value="cNMP_binding"/>
    <property type="match status" value="1"/>
</dbReference>
<dbReference type="Gene3D" id="2.60.120.10">
    <property type="entry name" value="Jelly Rolls"/>
    <property type="match status" value="1"/>
</dbReference>
<evidence type="ECO:0000313" key="5">
    <source>
        <dbReference type="EMBL" id="GEJ59071.1"/>
    </source>
</evidence>
<dbReference type="Pfam" id="PF00571">
    <property type="entry name" value="CBS"/>
    <property type="match status" value="2"/>
</dbReference>
<dbReference type="SUPFAM" id="SSF54631">
    <property type="entry name" value="CBS-domain pair"/>
    <property type="match status" value="1"/>
</dbReference>
<dbReference type="PROSITE" id="PS51371">
    <property type="entry name" value="CBS"/>
    <property type="match status" value="1"/>
</dbReference>
<dbReference type="InterPro" id="IPR014710">
    <property type="entry name" value="RmlC-like_jellyroll"/>
</dbReference>
<dbReference type="PROSITE" id="PS50042">
    <property type="entry name" value="CNMP_BINDING_3"/>
    <property type="match status" value="1"/>
</dbReference>
<dbReference type="InterPro" id="IPR000595">
    <property type="entry name" value="cNMP-bd_dom"/>
</dbReference>
<gene>
    <name evidence="5" type="ORF">AMYX_38120</name>
</gene>
<sequence>MAALDPIAFLRATRPFGDLPAPLFERAAGSLEIAYFPAGARLAASGTVPLAHLYVIRKGAVRIERDGQMLQLLEEGEIFGYTSLITGKATLDVQVEEDLLAYRLPGAVFHELLTDARFASHFASGLAERLKHSLERAQVVTASADLGAAVETLVRRPPVRVGAGATVGEAARVMREHHVTSVLVETAPPGIVTDRDFRNKVLAEGLGPDTPVTRVYSAPLRTVPEKTAVYEAWQILLDTGVHHLPIARGGEILGVLTSSDLLRSAAQGPPAVLRSVERLGSREALPGYGGRVSEMASSLLAGGLDATVIAGFVARLNDALLTRILRWAEAELGPPPAPYAWIAFGSEGRMEQTLLTDQDNALVHGGDASCEPYFAALAERANTDLEAAGFPRCPGGYMAREHHAPLPEWEARFRGWIDDPKPQALLQAAIFFDFRKVHGALDLGPLEAVLARASKARVFLACMAKAALEFRPPPSLLMRLRGEEVDLKLHGISPIVFLARPYALEVGSTARNTLARLDAVVAAGLIGEDVRATLREAYRFLLGLRLREQARMLAEGKPPVNRVSLSALSSIERSRLKDSLRAIRDWQDTAAYHFKTDLF</sequence>
<dbReference type="InterPro" id="IPR051257">
    <property type="entry name" value="Diverse_CBS-Domain"/>
</dbReference>
<name>A0A7I9VRT1_9BACT</name>
<dbReference type="Pfam" id="PF10335">
    <property type="entry name" value="DUF294_C"/>
    <property type="match status" value="1"/>
</dbReference>
<evidence type="ECO:0000256" key="1">
    <source>
        <dbReference type="ARBA" id="ARBA00023122"/>
    </source>
</evidence>
<dbReference type="Gene3D" id="3.10.580.10">
    <property type="entry name" value="CBS-domain"/>
    <property type="match status" value="1"/>
</dbReference>